<name>A0A174S417_BACT4</name>
<keyword evidence="1" id="KW-0812">Transmembrane</keyword>
<feature type="transmembrane region" description="Helical" evidence="1">
    <location>
        <begin position="39"/>
        <end position="57"/>
    </location>
</feature>
<dbReference type="Proteomes" id="UP000095576">
    <property type="component" value="Unassembled WGS sequence"/>
</dbReference>
<evidence type="ECO:0000256" key="1">
    <source>
        <dbReference type="SAM" id="Phobius"/>
    </source>
</evidence>
<dbReference type="EMBL" id="CZAP01000016">
    <property type="protein sequence ID" value="CUP92462.1"/>
    <property type="molecule type" value="Genomic_DNA"/>
</dbReference>
<organism evidence="2 3">
    <name type="scientific">Bacteroides thetaiotaomicron</name>
    <dbReference type="NCBI Taxonomy" id="818"/>
    <lineage>
        <taxon>Bacteria</taxon>
        <taxon>Pseudomonadati</taxon>
        <taxon>Bacteroidota</taxon>
        <taxon>Bacteroidia</taxon>
        <taxon>Bacteroidales</taxon>
        <taxon>Bacteroidaceae</taxon>
        <taxon>Bacteroides</taxon>
    </lineage>
</organism>
<protein>
    <recommendedName>
        <fullName evidence="4">Lipoprotein</fullName>
    </recommendedName>
</protein>
<evidence type="ECO:0000313" key="3">
    <source>
        <dbReference type="Proteomes" id="UP000095576"/>
    </source>
</evidence>
<keyword evidence="1" id="KW-0472">Membrane</keyword>
<evidence type="ECO:0008006" key="4">
    <source>
        <dbReference type="Google" id="ProtNLM"/>
    </source>
</evidence>
<sequence length="198" mass="22909">MPMKKNKIINIIIYIIIFSIGCCCGKLIDWGYFVLNKEISIIDAISLFLTIGCAIYISKVLEKEVQDVRIEKEMFISQVENTESPLVELGNKLNSTTYTEVISLYSKSNITRHKLFKKIDSFKKSEFKVDDIKEVLDTNYKRLKPLLTDTSVMSKSPPDIEVKRGKITYSPERIVEIQENLQTIQDEFFKLKIIINRA</sequence>
<accession>A0A174S417</accession>
<proteinExistence type="predicted"/>
<feature type="transmembrane region" description="Helical" evidence="1">
    <location>
        <begin position="12"/>
        <end position="33"/>
    </location>
</feature>
<evidence type="ECO:0000313" key="2">
    <source>
        <dbReference type="EMBL" id="CUP92462.1"/>
    </source>
</evidence>
<reference evidence="2 3" key="1">
    <citation type="submission" date="2015-09" db="EMBL/GenBank/DDBJ databases">
        <authorList>
            <consortium name="Pathogen Informatics"/>
        </authorList>
    </citation>
    <scope>NUCLEOTIDE SEQUENCE [LARGE SCALE GENOMIC DNA]</scope>
    <source>
        <strain evidence="2 3">2789STDY5834899</strain>
    </source>
</reference>
<dbReference type="AlphaFoldDB" id="A0A174S417"/>
<dbReference type="PROSITE" id="PS51257">
    <property type="entry name" value="PROKAR_LIPOPROTEIN"/>
    <property type="match status" value="1"/>
</dbReference>
<gene>
    <name evidence="2" type="ORF">ERS852511_03672</name>
</gene>
<keyword evidence="1" id="KW-1133">Transmembrane helix</keyword>